<sequence>MILSEKDLQLLSSIPASVPEQEKRENDLKIEFDGTTVLCRVCGDKASGFHYGVHSCEGCKGFFRRSIQQKIQYRPCTKNQQCAILRINRNRCQYCRLKKCIAVGMSRDAVEGKKMTSILSRLLTADKPWTAPYAVPVPIQRPIYSQSVTSSNQVLAQQHNVVSGNEFPPVQVPAGRRKKASRKSQDTPVRFGRVPKREKAKILAAMQKVNANSQEKALDAELEDEFRLMNTIIRAHSETCDYTKEKVVGLVEKARNQPVYTQCPPQLACPLNPAPHIMENGASHYMEDFSERFAPAIKGVVEFAKRIPGFGFLSQDDQVTLLKAGVFEVLLVRLACMFDSQANSLICLNGQVLRRESLHSASNARFLLDSMFDFAERLNTLRLNDSEVGLFCAVVVIAADRPGLRNTDLVMKVQKKMMDILQKAVTAKHPENPNIFSDLIKKIPDLRTLNTLHSEKLLAYKMEPCNRRAVGAIDGIADNSVTNQSAYAAIPHDIWSTYSLVATHPPCLAPEEDMRSTSPGQHSQHGGSTTGSEWSTTDSKDEHDLVGSPRSIGSGLCVDDVKSPIRSSSFSSSRSYVNEETWPSEPNQNVVDYHHNLPKRSTENPGSEHGSSSGDEGYFIDSPIKGPIYPKLRRVDSPTDSGIESGKEHGPSTTPTISVCSSPRSSVDEKVKDMDPDHVQEKHDTIEDMPVLKRALQAPPIINPHMLMDEAYRHHKKFRAALREAESPASPSQMSLASTHSTLVRTLEQAPRYLSEQQLKRTDLIHNIIMQKETLPGQQQQPSPTQHQQNHQQTLSQSHHADTQSFSCPSMQNNHYPFSSVPNPPVSPPSNFTASTASTHKNLLVCPNGYYIPQGGNVQQTSIYSSVTPASWQFTQQQSSSVATVTSASPIQVHTQYEHSSHMPQNSPGSHQNNTTSYYSSPVVTSRAGSPRLLYNPRSSPPTSTSPLVMNGNGLSSNVPSGCPSDTRPVQTEGSYKPSGESQPLNLSKKLFSPPPMLKIES</sequence>
<feature type="compositionally biased region" description="Low complexity" evidence="10">
    <location>
        <begin position="775"/>
        <end position="798"/>
    </location>
</feature>
<dbReference type="PANTHER" id="PTHR24082:SF473">
    <property type="entry name" value="ECDYSONE-INDUCED PROTEIN 75B, ISOFORM B"/>
    <property type="match status" value="1"/>
</dbReference>
<feature type="region of interest" description="Disordered" evidence="10">
    <location>
        <begin position="775"/>
        <end position="834"/>
    </location>
</feature>
<keyword evidence="8 13" id="KW-0675">Receptor</keyword>
<dbReference type="InterPro" id="IPR050234">
    <property type="entry name" value="Nuclear_hormone_rcpt_NR1"/>
</dbReference>
<comment type="similarity">
    <text evidence="1">Belongs to the nuclear hormone receptor family. NR1 subfamily.</text>
</comment>
<dbReference type="GO" id="GO:0000978">
    <property type="term" value="F:RNA polymerase II cis-regulatory region sequence-specific DNA binding"/>
    <property type="evidence" value="ECO:0007669"/>
    <property type="project" value="TreeGrafter"/>
</dbReference>
<dbReference type="PRINTS" id="PR00398">
    <property type="entry name" value="STRDHORMONER"/>
</dbReference>
<keyword evidence="7" id="KW-0804">Transcription</keyword>
<dbReference type="PROSITE" id="PS51843">
    <property type="entry name" value="NR_LBD"/>
    <property type="match status" value="1"/>
</dbReference>
<proteinExistence type="inferred from homology"/>
<feature type="compositionally biased region" description="Polar residues" evidence="10">
    <location>
        <begin position="968"/>
        <end position="986"/>
    </location>
</feature>
<keyword evidence="14" id="KW-1185">Reference proteome</keyword>
<dbReference type="InterPro" id="IPR013088">
    <property type="entry name" value="Znf_NHR/GATA"/>
</dbReference>
<keyword evidence="2" id="KW-0479">Metal-binding</keyword>
<dbReference type="OrthoDB" id="7634782at2759"/>
<dbReference type="SMART" id="SM00399">
    <property type="entry name" value="ZnF_C4"/>
    <property type="match status" value="1"/>
</dbReference>
<keyword evidence="4" id="KW-0862">Zinc</keyword>
<evidence type="ECO:0000313" key="14">
    <source>
        <dbReference type="Proteomes" id="UP000886998"/>
    </source>
</evidence>
<dbReference type="EMBL" id="BMAV01023090">
    <property type="protein sequence ID" value="GFY78603.1"/>
    <property type="molecule type" value="Genomic_DNA"/>
</dbReference>
<feature type="region of interest" description="Disordered" evidence="10">
    <location>
        <begin position="895"/>
        <end position="1002"/>
    </location>
</feature>
<evidence type="ECO:0000313" key="13">
    <source>
        <dbReference type="EMBL" id="GFY78603.1"/>
    </source>
</evidence>
<dbReference type="PROSITE" id="PS00031">
    <property type="entry name" value="NUCLEAR_REC_DBD_1"/>
    <property type="match status" value="1"/>
</dbReference>
<dbReference type="InterPro" id="IPR000536">
    <property type="entry name" value="Nucl_hrmn_rcpt_lig-bd"/>
</dbReference>
<feature type="compositionally biased region" description="Pro residues" evidence="10">
    <location>
        <begin position="993"/>
        <end position="1002"/>
    </location>
</feature>
<dbReference type="FunFam" id="1.10.565.10:FF:000029">
    <property type="entry name" value="Ecdysone-induced protein 75B, isoform B"/>
    <property type="match status" value="1"/>
</dbReference>
<feature type="compositionally biased region" description="Polar residues" evidence="10">
    <location>
        <begin position="516"/>
        <end position="525"/>
    </location>
</feature>
<feature type="domain" description="Nuclear receptor" evidence="11">
    <location>
        <begin position="36"/>
        <end position="112"/>
    </location>
</feature>
<evidence type="ECO:0000256" key="2">
    <source>
        <dbReference type="ARBA" id="ARBA00022723"/>
    </source>
</evidence>
<dbReference type="Pfam" id="PF00104">
    <property type="entry name" value="Hormone_recep"/>
    <property type="match status" value="1"/>
</dbReference>
<accession>A0A8X7CRN3</accession>
<evidence type="ECO:0000259" key="12">
    <source>
        <dbReference type="PROSITE" id="PS51843"/>
    </source>
</evidence>
<feature type="region of interest" description="Disordered" evidence="10">
    <location>
        <begin position="166"/>
        <end position="188"/>
    </location>
</feature>
<feature type="compositionally biased region" description="Low complexity" evidence="10">
    <location>
        <begin position="566"/>
        <end position="575"/>
    </location>
</feature>
<dbReference type="AlphaFoldDB" id="A0A8X7CRN3"/>
<keyword evidence="9" id="KW-0539">Nucleus</keyword>
<dbReference type="FunFam" id="3.30.50.10:FF:000056">
    <property type="entry name" value="Peroxisome proliferator-activated receptor gamma"/>
    <property type="match status" value="1"/>
</dbReference>
<evidence type="ECO:0000259" key="11">
    <source>
        <dbReference type="PROSITE" id="PS51030"/>
    </source>
</evidence>
<dbReference type="Proteomes" id="UP000886998">
    <property type="component" value="Unassembled WGS sequence"/>
</dbReference>
<dbReference type="InterPro" id="IPR001628">
    <property type="entry name" value="Znf_hrmn_rcpt"/>
</dbReference>
<evidence type="ECO:0000256" key="3">
    <source>
        <dbReference type="ARBA" id="ARBA00022771"/>
    </source>
</evidence>
<evidence type="ECO:0000256" key="6">
    <source>
        <dbReference type="ARBA" id="ARBA00023125"/>
    </source>
</evidence>
<dbReference type="GO" id="GO:0004879">
    <property type="term" value="F:nuclear receptor activity"/>
    <property type="evidence" value="ECO:0007669"/>
    <property type="project" value="InterPro"/>
</dbReference>
<gene>
    <name evidence="13" type="primary">E75</name>
    <name evidence="13" type="ORF">TNIN_492001</name>
</gene>
<dbReference type="GO" id="GO:0035075">
    <property type="term" value="P:response to ecdysone"/>
    <property type="evidence" value="ECO:0007669"/>
    <property type="project" value="UniProtKB-ARBA"/>
</dbReference>
<feature type="compositionally biased region" description="Low complexity" evidence="10">
    <location>
        <begin position="915"/>
        <end position="926"/>
    </location>
</feature>
<dbReference type="GO" id="GO:0020037">
    <property type="term" value="F:heme binding"/>
    <property type="evidence" value="ECO:0007669"/>
    <property type="project" value="UniProtKB-ARBA"/>
</dbReference>
<evidence type="ECO:0000256" key="5">
    <source>
        <dbReference type="ARBA" id="ARBA00023015"/>
    </source>
</evidence>
<dbReference type="GO" id="GO:0008270">
    <property type="term" value="F:zinc ion binding"/>
    <property type="evidence" value="ECO:0007669"/>
    <property type="project" value="UniProtKB-KW"/>
</dbReference>
<dbReference type="PRINTS" id="PR00047">
    <property type="entry name" value="STROIDFINGER"/>
</dbReference>
<evidence type="ECO:0000256" key="4">
    <source>
        <dbReference type="ARBA" id="ARBA00022833"/>
    </source>
</evidence>
<dbReference type="SUPFAM" id="SSF48508">
    <property type="entry name" value="Nuclear receptor ligand-binding domain"/>
    <property type="match status" value="1"/>
</dbReference>
<feature type="domain" description="NR LBD" evidence="12">
    <location>
        <begin position="224"/>
        <end position="479"/>
    </location>
</feature>
<dbReference type="PRINTS" id="PR00546">
    <property type="entry name" value="THYROIDHORMR"/>
</dbReference>
<dbReference type="InterPro" id="IPR035500">
    <property type="entry name" value="NHR-like_dom_sf"/>
</dbReference>
<protein>
    <submittedName>
        <fullName evidence="13">Nuclear hormone receptor E75</fullName>
    </submittedName>
</protein>
<feature type="compositionally biased region" description="Polar residues" evidence="10">
    <location>
        <begin position="651"/>
        <end position="665"/>
    </location>
</feature>
<keyword evidence="5" id="KW-0805">Transcription regulation</keyword>
<feature type="compositionally biased region" description="Polar residues" evidence="10">
    <location>
        <begin position="902"/>
        <end position="914"/>
    </location>
</feature>
<evidence type="ECO:0000256" key="9">
    <source>
        <dbReference type="ARBA" id="ARBA00023242"/>
    </source>
</evidence>
<keyword evidence="3" id="KW-0863">Zinc-finger</keyword>
<dbReference type="GO" id="GO:0000122">
    <property type="term" value="P:negative regulation of transcription by RNA polymerase II"/>
    <property type="evidence" value="ECO:0007669"/>
    <property type="project" value="TreeGrafter"/>
</dbReference>
<dbReference type="GO" id="GO:0030154">
    <property type="term" value="P:cell differentiation"/>
    <property type="evidence" value="ECO:0007669"/>
    <property type="project" value="TreeGrafter"/>
</dbReference>
<dbReference type="Gene3D" id="3.30.50.10">
    <property type="entry name" value="Erythroid Transcription Factor GATA-1, subunit A"/>
    <property type="match status" value="1"/>
</dbReference>
<keyword evidence="6" id="KW-0238">DNA-binding</keyword>
<feature type="compositionally biased region" description="Basic and acidic residues" evidence="10">
    <location>
        <begin position="666"/>
        <end position="677"/>
    </location>
</feature>
<feature type="region of interest" description="Disordered" evidence="10">
    <location>
        <begin position="509"/>
        <end position="677"/>
    </location>
</feature>
<evidence type="ECO:0000256" key="1">
    <source>
        <dbReference type="ARBA" id="ARBA00008092"/>
    </source>
</evidence>
<name>A0A8X7CRN3_9ARAC</name>
<evidence type="ECO:0000256" key="8">
    <source>
        <dbReference type="ARBA" id="ARBA00023170"/>
    </source>
</evidence>
<dbReference type="GO" id="GO:0018990">
    <property type="term" value="P:ecdysis, chitin-based cuticle"/>
    <property type="evidence" value="ECO:0007669"/>
    <property type="project" value="UniProtKB-ARBA"/>
</dbReference>
<organism evidence="13 14">
    <name type="scientific">Trichonephila inaurata madagascariensis</name>
    <dbReference type="NCBI Taxonomy" id="2747483"/>
    <lineage>
        <taxon>Eukaryota</taxon>
        <taxon>Metazoa</taxon>
        <taxon>Ecdysozoa</taxon>
        <taxon>Arthropoda</taxon>
        <taxon>Chelicerata</taxon>
        <taxon>Arachnida</taxon>
        <taxon>Araneae</taxon>
        <taxon>Araneomorphae</taxon>
        <taxon>Entelegynae</taxon>
        <taxon>Araneoidea</taxon>
        <taxon>Nephilidae</taxon>
        <taxon>Trichonephila</taxon>
        <taxon>Trichonephila inaurata</taxon>
    </lineage>
</organism>
<reference evidence="13" key="1">
    <citation type="submission" date="2020-08" db="EMBL/GenBank/DDBJ databases">
        <title>Multicomponent nature underlies the extraordinary mechanical properties of spider dragline silk.</title>
        <authorList>
            <person name="Kono N."/>
            <person name="Nakamura H."/>
            <person name="Mori M."/>
            <person name="Yoshida Y."/>
            <person name="Ohtoshi R."/>
            <person name="Malay A.D."/>
            <person name="Moran D.A.P."/>
            <person name="Tomita M."/>
            <person name="Numata K."/>
            <person name="Arakawa K."/>
        </authorList>
    </citation>
    <scope>NUCLEOTIDE SEQUENCE</scope>
</reference>
<evidence type="ECO:0000256" key="10">
    <source>
        <dbReference type="SAM" id="MobiDB-lite"/>
    </source>
</evidence>
<dbReference type="GO" id="GO:0009755">
    <property type="term" value="P:hormone-mediated signaling pathway"/>
    <property type="evidence" value="ECO:0007669"/>
    <property type="project" value="TreeGrafter"/>
</dbReference>
<dbReference type="PROSITE" id="PS51030">
    <property type="entry name" value="NUCLEAR_REC_DBD_2"/>
    <property type="match status" value="1"/>
</dbReference>
<dbReference type="InterPro" id="IPR001728">
    <property type="entry name" value="ThyrH_rcpt"/>
</dbReference>
<feature type="compositionally biased region" description="Low complexity" evidence="10">
    <location>
        <begin position="526"/>
        <end position="537"/>
    </location>
</feature>
<dbReference type="SMART" id="SM00430">
    <property type="entry name" value="HOLI"/>
    <property type="match status" value="1"/>
</dbReference>
<feature type="compositionally biased region" description="Low complexity" evidence="10">
    <location>
        <begin position="607"/>
        <end position="617"/>
    </location>
</feature>
<evidence type="ECO:0000256" key="7">
    <source>
        <dbReference type="ARBA" id="ARBA00023163"/>
    </source>
</evidence>
<comment type="caution">
    <text evidence="13">The sequence shown here is derived from an EMBL/GenBank/DDBJ whole genome shotgun (WGS) entry which is preliminary data.</text>
</comment>
<dbReference type="CDD" id="cd07166">
    <property type="entry name" value="NR_DBD_REV_ERB"/>
    <property type="match status" value="1"/>
</dbReference>
<dbReference type="Gene3D" id="1.10.565.10">
    <property type="entry name" value="Retinoid X Receptor"/>
    <property type="match status" value="1"/>
</dbReference>
<dbReference type="PANTHER" id="PTHR24082">
    <property type="entry name" value="NUCLEAR HORMONE RECEPTOR"/>
    <property type="match status" value="1"/>
</dbReference>
<dbReference type="SUPFAM" id="SSF57716">
    <property type="entry name" value="Glucocorticoid receptor-like (DNA-binding domain)"/>
    <property type="match status" value="1"/>
</dbReference>
<feature type="compositionally biased region" description="Low complexity" evidence="10">
    <location>
        <begin position="937"/>
        <end position="947"/>
    </location>
</feature>
<dbReference type="Pfam" id="PF00105">
    <property type="entry name" value="zf-C4"/>
    <property type="match status" value="1"/>
</dbReference>
<feature type="compositionally biased region" description="Polar residues" evidence="10">
    <location>
        <begin position="803"/>
        <end position="816"/>
    </location>
</feature>
<dbReference type="GO" id="GO:0007553">
    <property type="term" value="P:regulation of ecdysteroid metabolic process"/>
    <property type="evidence" value="ECO:0007669"/>
    <property type="project" value="UniProtKB-ARBA"/>
</dbReference>
<dbReference type="InterPro" id="IPR001723">
    <property type="entry name" value="Nuclear_hrmn_rcpt"/>
</dbReference>
<dbReference type="GO" id="GO:0045944">
    <property type="term" value="P:positive regulation of transcription by RNA polymerase II"/>
    <property type="evidence" value="ECO:0007669"/>
    <property type="project" value="TreeGrafter"/>
</dbReference>